<protein>
    <submittedName>
        <fullName evidence="1">Uncharacterized protein</fullName>
    </submittedName>
</protein>
<dbReference type="AlphaFoldDB" id="A0A375BFD5"/>
<dbReference type="EMBL" id="OFSQ01000002">
    <property type="protein sequence ID" value="SOY42895.1"/>
    <property type="molecule type" value="Genomic_DNA"/>
</dbReference>
<comment type="caution">
    <text evidence="1">The sequence shown here is derived from an EMBL/GenBank/DDBJ whole genome shotgun (WGS) entry which is preliminary data.</text>
</comment>
<dbReference type="Proteomes" id="UP000256780">
    <property type="component" value="Chromosome CBM2587_a"/>
</dbReference>
<accession>A0A375BFD5</accession>
<sequence>MPRRNGRQLAYASQRNSKKAASAAFCICLHCCRTLSPGKSGLCLIVFPAYGSTLRYMLQSKIVSTVVRFRHNRRHTIHGVLSVHCYLVVRILSKTRQKRHALSTA</sequence>
<reference evidence="1" key="1">
    <citation type="submission" date="2018-01" db="EMBL/GenBank/DDBJ databases">
        <authorList>
            <person name="Clerissi C."/>
        </authorList>
    </citation>
    <scope>NUCLEOTIDE SEQUENCE</scope>
    <source>
        <strain evidence="1">Cupriavidus sp. LMG 19464</strain>
    </source>
</reference>
<name>A0A375BFD5_9BURK</name>
<gene>
    <name evidence="1" type="ORF">CBM2587_A100062</name>
</gene>
<organism evidence="1">
    <name type="scientific">Cupriavidus taiwanensis</name>
    <dbReference type="NCBI Taxonomy" id="164546"/>
    <lineage>
        <taxon>Bacteria</taxon>
        <taxon>Pseudomonadati</taxon>
        <taxon>Pseudomonadota</taxon>
        <taxon>Betaproteobacteria</taxon>
        <taxon>Burkholderiales</taxon>
        <taxon>Burkholderiaceae</taxon>
        <taxon>Cupriavidus</taxon>
    </lineage>
</organism>
<proteinExistence type="predicted"/>
<evidence type="ECO:0000313" key="1">
    <source>
        <dbReference type="EMBL" id="SOY42895.1"/>
    </source>
</evidence>